<evidence type="ECO:0000313" key="1">
    <source>
        <dbReference type="EMBL" id="MFC0528385.1"/>
    </source>
</evidence>
<dbReference type="InterPro" id="IPR023393">
    <property type="entry name" value="START-like_dom_sf"/>
</dbReference>
<sequence>MRVQDIDVTARSQADADALYRLLASGATWPTWSGLGSFELERADAAGGEGVGAIRVFRTWPFTNREEIVEAVPGRRFSYRLLSGMAIRDYRADVDLTPDGAGTLIRWHSTFTAERRGTGWFYRLFLGSFIKGCARGLAKAAASPAAQPEHH</sequence>
<dbReference type="InterPro" id="IPR019587">
    <property type="entry name" value="Polyketide_cyclase/dehydratase"/>
</dbReference>
<organism evidence="1 2">
    <name type="scientific">Phytohabitans kaempferiae</name>
    <dbReference type="NCBI Taxonomy" id="1620943"/>
    <lineage>
        <taxon>Bacteria</taxon>
        <taxon>Bacillati</taxon>
        <taxon>Actinomycetota</taxon>
        <taxon>Actinomycetes</taxon>
        <taxon>Micromonosporales</taxon>
        <taxon>Micromonosporaceae</taxon>
    </lineage>
</organism>
<gene>
    <name evidence="1" type="ORF">ACFFIA_12010</name>
</gene>
<dbReference type="CDD" id="cd07821">
    <property type="entry name" value="PYR_PYL_RCAR_like"/>
    <property type="match status" value="1"/>
</dbReference>
<accession>A0ABV6M113</accession>
<dbReference type="SUPFAM" id="SSF55961">
    <property type="entry name" value="Bet v1-like"/>
    <property type="match status" value="1"/>
</dbReference>
<comment type="caution">
    <text evidence="1">The sequence shown here is derived from an EMBL/GenBank/DDBJ whole genome shotgun (WGS) entry which is preliminary data.</text>
</comment>
<keyword evidence="2" id="KW-1185">Reference proteome</keyword>
<reference evidence="1 2" key="1">
    <citation type="submission" date="2024-09" db="EMBL/GenBank/DDBJ databases">
        <authorList>
            <person name="Sun Q."/>
            <person name="Mori K."/>
        </authorList>
    </citation>
    <scope>NUCLEOTIDE SEQUENCE [LARGE SCALE GENOMIC DNA]</scope>
    <source>
        <strain evidence="1 2">TBRC 3947</strain>
    </source>
</reference>
<dbReference type="RefSeq" id="WP_377249862.1">
    <property type="nucleotide sequence ID" value="NZ_JBHLUH010000013.1"/>
</dbReference>
<evidence type="ECO:0000313" key="2">
    <source>
        <dbReference type="Proteomes" id="UP001589867"/>
    </source>
</evidence>
<proteinExistence type="predicted"/>
<dbReference type="Pfam" id="PF10604">
    <property type="entry name" value="Polyketide_cyc2"/>
    <property type="match status" value="1"/>
</dbReference>
<dbReference type="EMBL" id="JBHLUH010000013">
    <property type="protein sequence ID" value="MFC0528385.1"/>
    <property type="molecule type" value="Genomic_DNA"/>
</dbReference>
<dbReference type="Proteomes" id="UP001589867">
    <property type="component" value="Unassembled WGS sequence"/>
</dbReference>
<name>A0ABV6M113_9ACTN</name>
<protein>
    <submittedName>
        <fullName evidence="1">SRPBCC family protein</fullName>
    </submittedName>
</protein>
<dbReference type="Gene3D" id="3.30.530.20">
    <property type="match status" value="1"/>
</dbReference>